<comment type="caution">
    <text evidence="2">The sequence shown here is derived from an EMBL/GenBank/DDBJ whole genome shotgun (WGS) entry which is preliminary data.</text>
</comment>
<name>A0A931AML3_9ACTN</name>
<dbReference type="RefSeq" id="WP_195902060.1">
    <property type="nucleotide sequence ID" value="NZ_JADOGI010000262.1"/>
</dbReference>
<feature type="compositionally biased region" description="Pro residues" evidence="1">
    <location>
        <begin position="250"/>
        <end position="266"/>
    </location>
</feature>
<gene>
    <name evidence="2" type="ORF">ITP53_47455</name>
</gene>
<dbReference type="Proteomes" id="UP000605361">
    <property type="component" value="Unassembled WGS sequence"/>
</dbReference>
<proteinExistence type="predicted"/>
<sequence>MPEPQPIKDTCLQGGNVNAYGGREEIRRMVMATRPEEFGPVVDAYRATSELLTATITALGESAARLVADGDWGGESARAMLTRMSRLQSYLQSLRGGVNGVPPALETVSRELTTAKERFDQATEQRTYWVEASGMGAGSMEPANDPDADARAFMLELNGVYHGAHAGLPERLPWDAELASPAPYLPSPERAATPSQGGDLRFEDTVPAGLRTDLSGISGYQPAPAGPLPGSFPGSSSGSSLGGAGGTFPPQAPPAGTPAAGTPPPTSALAAGHPQPAPSGTPSAPAPSSTQPGGHPSGVLPPAGAPVGPTQNRRYGGPSTPDDPYTSAATAQDQGQPRRAETGPSVRPGSVPVVDGSWPATGPAAGRAEAGATAAGGMPFMPMGGGAPQESQTRRSVTSRSDDDFFKPDIDCGPPVVG</sequence>
<feature type="compositionally biased region" description="Low complexity" evidence="1">
    <location>
        <begin position="343"/>
        <end position="382"/>
    </location>
</feature>
<accession>A0A931AML3</accession>
<protein>
    <recommendedName>
        <fullName evidence="4">PPE family protein</fullName>
    </recommendedName>
</protein>
<evidence type="ECO:0008006" key="4">
    <source>
        <dbReference type="Google" id="ProtNLM"/>
    </source>
</evidence>
<dbReference type="AlphaFoldDB" id="A0A931AML3"/>
<reference evidence="2" key="1">
    <citation type="submission" date="2020-11" db="EMBL/GenBank/DDBJ databases">
        <title>Whole-genome analyses of Nonomuraea sp. K274.</title>
        <authorList>
            <person name="Veyisoglu A."/>
        </authorList>
    </citation>
    <scope>NUCLEOTIDE SEQUENCE</scope>
    <source>
        <strain evidence="2">K274</strain>
    </source>
</reference>
<evidence type="ECO:0000313" key="3">
    <source>
        <dbReference type="Proteomes" id="UP000605361"/>
    </source>
</evidence>
<keyword evidence="3" id="KW-1185">Reference proteome</keyword>
<evidence type="ECO:0000313" key="2">
    <source>
        <dbReference type="EMBL" id="MBF8193184.1"/>
    </source>
</evidence>
<feature type="compositionally biased region" description="Polar residues" evidence="1">
    <location>
        <begin position="389"/>
        <end position="399"/>
    </location>
</feature>
<feature type="compositionally biased region" description="Basic and acidic residues" evidence="1">
    <location>
        <begin position="400"/>
        <end position="410"/>
    </location>
</feature>
<feature type="compositionally biased region" description="Low complexity" evidence="1">
    <location>
        <begin position="228"/>
        <end position="239"/>
    </location>
</feature>
<evidence type="ECO:0000256" key="1">
    <source>
        <dbReference type="SAM" id="MobiDB-lite"/>
    </source>
</evidence>
<feature type="compositionally biased region" description="Low complexity" evidence="1">
    <location>
        <begin position="267"/>
        <end position="309"/>
    </location>
</feature>
<dbReference type="EMBL" id="JADOGI010000262">
    <property type="protein sequence ID" value="MBF8193184.1"/>
    <property type="molecule type" value="Genomic_DNA"/>
</dbReference>
<feature type="region of interest" description="Disordered" evidence="1">
    <location>
        <begin position="179"/>
        <end position="418"/>
    </location>
</feature>
<organism evidence="2 3">
    <name type="scientific">Nonomuraea cypriaca</name>
    <dbReference type="NCBI Taxonomy" id="1187855"/>
    <lineage>
        <taxon>Bacteria</taxon>
        <taxon>Bacillati</taxon>
        <taxon>Actinomycetota</taxon>
        <taxon>Actinomycetes</taxon>
        <taxon>Streptosporangiales</taxon>
        <taxon>Streptosporangiaceae</taxon>
        <taxon>Nonomuraea</taxon>
    </lineage>
</organism>